<dbReference type="InterPro" id="IPR058245">
    <property type="entry name" value="NreC/VraR/RcsB-like_REC"/>
</dbReference>
<proteinExistence type="predicted"/>
<dbReference type="Pfam" id="PF00196">
    <property type="entry name" value="GerE"/>
    <property type="match status" value="1"/>
</dbReference>
<feature type="modified residue" description="4-aspartylphosphate" evidence="5">
    <location>
        <position position="52"/>
    </location>
</feature>
<dbReference type="GO" id="GO:0006355">
    <property type="term" value="P:regulation of DNA-templated transcription"/>
    <property type="evidence" value="ECO:0007669"/>
    <property type="project" value="InterPro"/>
</dbReference>
<organism evidence="8 9">
    <name type="scientific">Micromonospora polyrhachis</name>
    <dbReference type="NCBI Taxonomy" id="1282883"/>
    <lineage>
        <taxon>Bacteria</taxon>
        <taxon>Bacillati</taxon>
        <taxon>Actinomycetota</taxon>
        <taxon>Actinomycetes</taxon>
        <taxon>Micromonosporales</taxon>
        <taxon>Micromonosporaceae</taxon>
        <taxon>Micromonospora</taxon>
    </lineage>
</organism>
<dbReference type="SUPFAM" id="SSF46894">
    <property type="entry name" value="C-terminal effector domain of the bipartite response regulators"/>
    <property type="match status" value="1"/>
</dbReference>
<dbReference type="InterPro" id="IPR039420">
    <property type="entry name" value="WalR-like"/>
</dbReference>
<keyword evidence="4" id="KW-0804">Transcription</keyword>
<dbReference type="GO" id="GO:0000160">
    <property type="term" value="P:phosphorelay signal transduction system"/>
    <property type="evidence" value="ECO:0007669"/>
    <property type="project" value="InterPro"/>
</dbReference>
<dbReference type="InterPro" id="IPR000792">
    <property type="entry name" value="Tscrpt_reg_LuxR_C"/>
</dbReference>
<evidence type="ECO:0000256" key="1">
    <source>
        <dbReference type="ARBA" id="ARBA00022553"/>
    </source>
</evidence>
<feature type="domain" description="Response regulatory" evidence="7">
    <location>
        <begin position="2"/>
        <end position="124"/>
    </location>
</feature>
<dbReference type="InterPro" id="IPR001789">
    <property type="entry name" value="Sig_transdc_resp-reg_receiver"/>
</dbReference>
<dbReference type="Proteomes" id="UP000578819">
    <property type="component" value="Unassembled WGS sequence"/>
</dbReference>
<dbReference type="PANTHER" id="PTHR43214:SF24">
    <property type="entry name" value="TRANSCRIPTIONAL REGULATORY PROTEIN NARL-RELATED"/>
    <property type="match status" value="1"/>
</dbReference>
<evidence type="ECO:0000256" key="5">
    <source>
        <dbReference type="PROSITE-ProRule" id="PRU00169"/>
    </source>
</evidence>
<gene>
    <name evidence="8" type="ORF">FHR38_006157</name>
</gene>
<dbReference type="SMART" id="SM00448">
    <property type="entry name" value="REC"/>
    <property type="match status" value="1"/>
</dbReference>
<dbReference type="Gene3D" id="3.40.50.2300">
    <property type="match status" value="1"/>
</dbReference>
<dbReference type="AlphaFoldDB" id="A0A7W7SWW2"/>
<evidence type="ECO:0000313" key="9">
    <source>
        <dbReference type="Proteomes" id="UP000578819"/>
    </source>
</evidence>
<evidence type="ECO:0000256" key="2">
    <source>
        <dbReference type="ARBA" id="ARBA00023015"/>
    </source>
</evidence>
<dbReference type="PROSITE" id="PS50110">
    <property type="entry name" value="RESPONSE_REGULATORY"/>
    <property type="match status" value="1"/>
</dbReference>
<evidence type="ECO:0000259" key="6">
    <source>
        <dbReference type="PROSITE" id="PS50043"/>
    </source>
</evidence>
<protein>
    <submittedName>
        <fullName evidence="8">DNA-binding NarL/FixJ family response regulator</fullName>
    </submittedName>
</protein>
<dbReference type="Pfam" id="PF00072">
    <property type="entry name" value="Response_reg"/>
    <property type="match status" value="1"/>
</dbReference>
<dbReference type="GO" id="GO:0003677">
    <property type="term" value="F:DNA binding"/>
    <property type="evidence" value="ECO:0007669"/>
    <property type="project" value="UniProtKB-KW"/>
</dbReference>
<evidence type="ECO:0000313" key="8">
    <source>
        <dbReference type="EMBL" id="MBB4962424.1"/>
    </source>
</evidence>
<comment type="caution">
    <text evidence="8">The sequence shown here is derived from an EMBL/GenBank/DDBJ whole genome shotgun (WGS) entry which is preliminary data.</text>
</comment>
<evidence type="ECO:0000259" key="7">
    <source>
        <dbReference type="PROSITE" id="PS50110"/>
    </source>
</evidence>
<keyword evidence="1 5" id="KW-0597">Phosphoprotein</keyword>
<keyword evidence="3 8" id="KW-0238">DNA-binding</keyword>
<feature type="domain" description="HTH luxR-type" evidence="6">
    <location>
        <begin position="146"/>
        <end position="211"/>
    </location>
</feature>
<dbReference type="RefSeq" id="WP_184538612.1">
    <property type="nucleotide sequence ID" value="NZ_JACHJW010000001.1"/>
</dbReference>
<evidence type="ECO:0000256" key="4">
    <source>
        <dbReference type="ARBA" id="ARBA00023163"/>
    </source>
</evidence>
<keyword evidence="9" id="KW-1185">Reference proteome</keyword>
<accession>A0A7W7SWW2</accession>
<name>A0A7W7SWW2_9ACTN</name>
<evidence type="ECO:0000256" key="3">
    <source>
        <dbReference type="ARBA" id="ARBA00023125"/>
    </source>
</evidence>
<reference evidence="8 9" key="1">
    <citation type="submission" date="2020-08" db="EMBL/GenBank/DDBJ databases">
        <title>Sequencing the genomes of 1000 actinobacteria strains.</title>
        <authorList>
            <person name="Klenk H.-P."/>
        </authorList>
    </citation>
    <scope>NUCLEOTIDE SEQUENCE [LARGE SCALE GENOMIC DNA]</scope>
    <source>
        <strain evidence="8 9">DSM 45886</strain>
    </source>
</reference>
<dbReference type="PROSITE" id="PS50043">
    <property type="entry name" value="HTH_LUXR_2"/>
    <property type="match status" value="1"/>
</dbReference>
<dbReference type="CDD" id="cd17535">
    <property type="entry name" value="REC_NarL-like"/>
    <property type="match status" value="1"/>
</dbReference>
<keyword evidence="2" id="KW-0805">Transcription regulation</keyword>
<dbReference type="PRINTS" id="PR00038">
    <property type="entry name" value="HTHLUXR"/>
</dbReference>
<dbReference type="PROSITE" id="PS00622">
    <property type="entry name" value="HTH_LUXR_1"/>
    <property type="match status" value="1"/>
</dbReference>
<dbReference type="SMART" id="SM00421">
    <property type="entry name" value="HTH_LUXR"/>
    <property type="match status" value="1"/>
</dbReference>
<sequence>MRVGIIEDQPLLQDVLAAGLTGRGVTVVGRARDAAGALRFVAQTAPDVLLLDIRLPPSYSDEGLRIAEVVRERHPTVGLLVLSSYAEVSFAQRLLSMQDDSRAVGYLLKERVGDLDELVEAIRRIADGEVVIDRQLINRLLSRRRSTDPLERLSPHERRILALVAEGRSNLGIAQQMECRISTVEKHLTAITHKLGLGGIDEPARRGVNVRVLATLAFLRGAANEPASRPVGLH</sequence>
<dbReference type="EMBL" id="JACHJW010000001">
    <property type="protein sequence ID" value="MBB4962424.1"/>
    <property type="molecule type" value="Genomic_DNA"/>
</dbReference>
<dbReference type="InterPro" id="IPR016032">
    <property type="entry name" value="Sig_transdc_resp-reg_C-effctor"/>
</dbReference>
<dbReference type="PANTHER" id="PTHR43214">
    <property type="entry name" value="TWO-COMPONENT RESPONSE REGULATOR"/>
    <property type="match status" value="1"/>
</dbReference>
<dbReference type="InterPro" id="IPR011006">
    <property type="entry name" value="CheY-like_superfamily"/>
</dbReference>
<dbReference type="SUPFAM" id="SSF52172">
    <property type="entry name" value="CheY-like"/>
    <property type="match status" value="1"/>
</dbReference>